<dbReference type="GO" id="GO:0005886">
    <property type="term" value="C:plasma membrane"/>
    <property type="evidence" value="ECO:0007669"/>
    <property type="project" value="UniProtKB-UniRule"/>
</dbReference>
<accession>A0A9X2AXE1</accession>
<keyword evidence="2 7" id="KW-0812">Transmembrane</keyword>
<gene>
    <name evidence="7 8" type="primary">mltG</name>
    <name evidence="8" type="ORF">LNL84_01205</name>
</gene>
<dbReference type="PANTHER" id="PTHR30518">
    <property type="entry name" value="ENDOLYTIC MUREIN TRANSGLYCOSYLASE"/>
    <property type="match status" value="1"/>
</dbReference>
<evidence type="ECO:0000256" key="3">
    <source>
        <dbReference type="ARBA" id="ARBA00022989"/>
    </source>
</evidence>
<comment type="catalytic activity">
    <reaction evidence="7">
        <text>a peptidoglycan chain = a peptidoglycan chain with N-acetyl-1,6-anhydromuramyl-[peptide] at the reducing end + a peptidoglycan chain with N-acetylglucosamine at the non-reducing end.</text>
        <dbReference type="EC" id="4.2.2.29"/>
    </reaction>
</comment>
<keyword evidence="5 7" id="KW-0456">Lyase</keyword>
<dbReference type="CDD" id="cd08010">
    <property type="entry name" value="MltG_like"/>
    <property type="match status" value="1"/>
</dbReference>
<dbReference type="GO" id="GO:0071555">
    <property type="term" value="P:cell wall organization"/>
    <property type="evidence" value="ECO:0007669"/>
    <property type="project" value="UniProtKB-KW"/>
</dbReference>
<dbReference type="NCBIfam" id="TIGR00247">
    <property type="entry name" value="endolytic transglycosylase MltG"/>
    <property type="match status" value="1"/>
</dbReference>
<evidence type="ECO:0000313" key="9">
    <source>
        <dbReference type="Proteomes" id="UP001139488"/>
    </source>
</evidence>
<reference evidence="8" key="1">
    <citation type="submission" date="2021-11" db="EMBL/GenBank/DDBJ databases">
        <title>Vibrio ZSDE26 sp. nov. and Vibrio ZSDZ34 sp. nov., isolated from coastal seawater in Qingdao.</title>
        <authorList>
            <person name="Zhang P."/>
        </authorList>
    </citation>
    <scope>NUCLEOTIDE SEQUENCE</scope>
    <source>
        <strain evidence="8">ZSDZ34</strain>
    </source>
</reference>
<keyword evidence="7" id="KW-0997">Cell inner membrane</keyword>
<name>A0A9X2AXE1_9VIBR</name>
<evidence type="ECO:0000256" key="1">
    <source>
        <dbReference type="ARBA" id="ARBA00022475"/>
    </source>
</evidence>
<proteinExistence type="inferred from homology"/>
<evidence type="ECO:0000313" key="8">
    <source>
        <dbReference type="EMBL" id="MCJ2375447.1"/>
    </source>
</evidence>
<evidence type="ECO:0000256" key="5">
    <source>
        <dbReference type="ARBA" id="ARBA00023239"/>
    </source>
</evidence>
<keyword evidence="3 7" id="KW-1133">Transmembrane helix</keyword>
<keyword evidence="4 7" id="KW-0472">Membrane</keyword>
<comment type="function">
    <text evidence="7">Functions as a peptidoglycan terminase that cleaves nascent peptidoglycan strands endolytically to terminate their elongation.</text>
</comment>
<dbReference type="EMBL" id="JAJNNZ010000001">
    <property type="protein sequence ID" value="MCJ2375447.1"/>
    <property type="molecule type" value="Genomic_DNA"/>
</dbReference>
<dbReference type="PANTHER" id="PTHR30518:SF2">
    <property type="entry name" value="ENDOLYTIC MUREIN TRANSGLYCOSYLASE"/>
    <property type="match status" value="1"/>
</dbReference>
<evidence type="ECO:0000256" key="2">
    <source>
        <dbReference type="ARBA" id="ARBA00022692"/>
    </source>
</evidence>
<dbReference type="InterPro" id="IPR003770">
    <property type="entry name" value="MLTG-like"/>
</dbReference>
<dbReference type="Gene3D" id="3.30.160.60">
    <property type="entry name" value="Classic Zinc Finger"/>
    <property type="match status" value="2"/>
</dbReference>
<dbReference type="AlphaFoldDB" id="A0A9X2AXE1"/>
<dbReference type="HAMAP" id="MF_02065">
    <property type="entry name" value="MltG"/>
    <property type="match status" value="1"/>
</dbReference>
<sequence>MVKKLLVLFLLLCVTAVAGFWFINKQVSNFLAQSLVIEEPVLLTVKAGNSLATIVNHIVGQKWVEDSEFKPLLRRLHPELANIKVGTFQLKPGDTLNDSLLRVVSGKEYQLTITFIEGSRFIEWQQQLAVAPHLVHKTSKMSEQDIANALQIEHSKLEGLFLAETYQYSVGDSDLDILRRAHRNLMRVLDVEWQTRQEKLPLKSPYEALILASIIEKETAVASERERVSAVFVNRLNKRMRLQTDPTVIYGMGDRYKGNIRKRDLRESTPYNTYVINGLPPTPIAMAGEASIAAALHPEDSNYLYFVASGTGGHVFSKNLRDHNRAVQQYLKHLRSQK</sequence>
<comment type="caution">
    <text evidence="8">The sequence shown here is derived from an EMBL/GenBank/DDBJ whole genome shotgun (WGS) entry which is preliminary data.</text>
</comment>
<evidence type="ECO:0000256" key="6">
    <source>
        <dbReference type="ARBA" id="ARBA00023316"/>
    </source>
</evidence>
<dbReference type="EC" id="4.2.2.29" evidence="7"/>
<protein>
    <recommendedName>
        <fullName evidence="7">Endolytic murein transglycosylase</fullName>
        <ecNumber evidence="7">4.2.2.29</ecNumber>
    </recommendedName>
    <alternativeName>
        <fullName evidence="7">Peptidoglycan lytic transglycosylase</fullName>
    </alternativeName>
    <alternativeName>
        <fullName evidence="7">Peptidoglycan polymerization terminase</fullName>
    </alternativeName>
</protein>
<dbReference type="Proteomes" id="UP001139488">
    <property type="component" value="Unassembled WGS sequence"/>
</dbReference>
<dbReference type="FunFam" id="3.30.160.60:FF:000242">
    <property type="entry name" value="Endolytic murein transglycosylase"/>
    <property type="match status" value="1"/>
</dbReference>
<dbReference type="Pfam" id="PF02618">
    <property type="entry name" value="YceG"/>
    <property type="match status" value="1"/>
</dbReference>
<feature type="site" description="Important for catalytic activity" evidence="7">
    <location>
        <position position="218"/>
    </location>
</feature>
<dbReference type="GO" id="GO:0008932">
    <property type="term" value="F:lytic endotransglycosylase activity"/>
    <property type="evidence" value="ECO:0007669"/>
    <property type="project" value="UniProtKB-UniRule"/>
</dbReference>
<keyword evidence="1 7" id="KW-1003">Cell membrane</keyword>
<keyword evidence="9" id="KW-1185">Reference proteome</keyword>
<keyword evidence="6 7" id="KW-0961">Cell wall biogenesis/degradation</keyword>
<comment type="similarity">
    <text evidence="7">Belongs to the transglycosylase MltG family.</text>
</comment>
<dbReference type="GO" id="GO:0009252">
    <property type="term" value="P:peptidoglycan biosynthetic process"/>
    <property type="evidence" value="ECO:0007669"/>
    <property type="project" value="UniProtKB-UniRule"/>
</dbReference>
<evidence type="ECO:0000256" key="4">
    <source>
        <dbReference type="ARBA" id="ARBA00023136"/>
    </source>
</evidence>
<evidence type="ECO:0000256" key="7">
    <source>
        <dbReference type="HAMAP-Rule" id="MF_02065"/>
    </source>
</evidence>
<dbReference type="RefSeq" id="WP_244354477.1">
    <property type="nucleotide sequence ID" value="NZ_JAJNNZ010000001.1"/>
</dbReference>
<organism evidence="8 9">
    <name type="scientific">Vibrio gelatinilyticus</name>
    <dbReference type="NCBI Taxonomy" id="2893468"/>
    <lineage>
        <taxon>Bacteria</taxon>
        <taxon>Pseudomonadati</taxon>
        <taxon>Pseudomonadota</taxon>
        <taxon>Gammaproteobacteria</taxon>
        <taxon>Vibrionales</taxon>
        <taxon>Vibrionaceae</taxon>
        <taxon>Vibrio</taxon>
    </lineage>
</organism>